<dbReference type="InterPro" id="IPR036249">
    <property type="entry name" value="Thioredoxin-like_sf"/>
</dbReference>
<gene>
    <name evidence="4" type="ORF">ABA31_26450</name>
</gene>
<keyword evidence="2" id="KW-0812">Transmembrane</keyword>
<evidence type="ECO:0000256" key="2">
    <source>
        <dbReference type="SAM" id="Phobius"/>
    </source>
</evidence>
<reference evidence="4 5" key="1">
    <citation type="submission" date="2019-07" db="EMBL/GenBank/DDBJ databases">
        <title>Whole genome shotgun sequence of Agrococcus baldri NBRC 103055.</title>
        <authorList>
            <person name="Hosoyama A."/>
            <person name="Uohara A."/>
            <person name="Ohji S."/>
            <person name="Ichikawa N."/>
        </authorList>
    </citation>
    <scope>NUCLEOTIDE SEQUENCE [LARGE SCALE GENOMIC DNA]</scope>
    <source>
        <strain evidence="4 5">NBRC 103055</strain>
    </source>
</reference>
<feature type="transmembrane region" description="Helical" evidence="2">
    <location>
        <begin position="35"/>
        <end position="56"/>
    </location>
</feature>
<feature type="compositionally biased region" description="Acidic residues" evidence="1">
    <location>
        <begin position="285"/>
        <end position="302"/>
    </location>
</feature>
<evidence type="ECO:0000259" key="3">
    <source>
        <dbReference type="Pfam" id="PF13462"/>
    </source>
</evidence>
<feature type="compositionally biased region" description="Basic and acidic residues" evidence="1">
    <location>
        <begin position="1"/>
        <end position="26"/>
    </location>
</feature>
<feature type="region of interest" description="Disordered" evidence="1">
    <location>
        <begin position="1"/>
        <end position="27"/>
    </location>
</feature>
<dbReference type="AlphaFoldDB" id="A0AA87RJ10"/>
<accession>A0AA87RJ10</accession>
<proteinExistence type="predicted"/>
<feature type="region of interest" description="Disordered" evidence="1">
    <location>
        <begin position="278"/>
        <end position="311"/>
    </location>
</feature>
<comment type="caution">
    <text evidence="4">The sequence shown here is derived from an EMBL/GenBank/DDBJ whole genome shotgun (WGS) entry which is preliminary data.</text>
</comment>
<dbReference type="RefSeq" id="WP_146796585.1">
    <property type="nucleotide sequence ID" value="NZ_BJUU01000024.1"/>
</dbReference>
<dbReference type="SUPFAM" id="SSF52833">
    <property type="entry name" value="Thioredoxin-like"/>
    <property type="match status" value="1"/>
</dbReference>
<keyword evidence="2" id="KW-1133">Transmembrane helix</keyword>
<name>A0AA87RJ10_9MICO</name>
<dbReference type="CDD" id="cd02972">
    <property type="entry name" value="DsbA_family"/>
    <property type="match status" value="1"/>
</dbReference>
<dbReference type="InterPro" id="IPR012336">
    <property type="entry name" value="Thioredoxin-like_fold"/>
</dbReference>
<keyword evidence="2" id="KW-0472">Membrane</keyword>
<evidence type="ECO:0000256" key="1">
    <source>
        <dbReference type="SAM" id="MobiDB-lite"/>
    </source>
</evidence>
<sequence>MSEKLTKNERRAQAREQARKMQEERRRRERLKKGLTVGGIIIAAVAVVAIVAVVIVNSIRPAGPGPENMASNGIVIGQDFTAERTASTPAEGEPTPTEPREDIIQIEIYQDYMCPVCGTFDEANRATLEQLLSTGAATVEVHPIAILDSQSLGTKYSTRSASAAACVAEFAPDSFWDFNSAMFDNQPEERTAGLTNEEIVGVAEQAGIDTSGGLADCINEGRFSSWVEDATVRAGTQPLPGTDNVVADRTPTVIVNGQQYPGSAGDAAGFQAFVTATAGQLSGESTEEPAETEAPADSEEPAETPAPTDEG</sequence>
<protein>
    <recommendedName>
        <fullName evidence="3">Thioredoxin-like fold domain-containing protein</fullName>
    </recommendedName>
</protein>
<evidence type="ECO:0000313" key="5">
    <source>
        <dbReference type="Proteomes" id="UP000321749"/>
    </source>
</evidence>
<dbReference type="EMBL" id="BJUU01000024">
    <property type="protein sequence ID" value="GEK81294.1"/>
    <property type="molecule type" value="Genomic_DNA"/>
</dbReference>
<evidence type="ECO:0000313" key="4">
    <source>
        <dbReference type="EMBL" id="GEK81294.1"/>
    </source>
</evidence>
<dbReference type="Gene3D" id="3.40.30.10">
    <property type="entry name" value="Glutaredoxin"/>
    <property type="match status" value="1"/>
</dbReference>
<dbReference type="Proteomes" id="UP000321749">
    <property type="component" value="Unassembled WGS sequence"/>
</dbReference>
<feature type="domain" description="Thioredoxin-like fold" evidence="3">
    <location>
        <begin position="106"/>
        <end position="264"/>
    </location>
</feature>
<dbReference type="Pfam" id="PF13462">
    <property type="entry name" value="Thioredoxin_4"/>
    <property type="match status" value="1"/>
</dbReference>
<organism evidence="4 5">
    <name type="scientific">Agrococcus baldri</name>
    <dbReference type="NCBI Taxonomy" id="153730"/>
    <lineage>
        <taxon>Bacteria</taxon>
        <taxon>Bacillati</taxon>
        <taxon>Actinomycetota</taxon>
        <taxon>Actinomycetes</taxon>
        <taxon>Micrococcales</taxon>
        <taxon>Microbacteriaceae</taxon>
        <taxon>Agrococcus</taxon>
    </lineage>
</organism>
<keyword evidence="5" id="KW-1185">Reference proteome</keyword>